<dbReference type="AlphaFoldDB" id="A0A4R7I0I4"/>
<protein>
    <submittedName>
        <fullName evidence="2">Diguanylate cyclase (GGDEF)-like protein</fullName>
    </submittedName>
</protein>
<comment type="caution">
    <text evidence="2">The sequence shown here is derived from an EMBL/GenBank/DDBJ whole genome shotgun (WGS) entry which is preliminary data.</text>
</comment>
<evidence type="ECO:0000259" key="1">
    <source>
        <dbReference type="PROSITE" id="PS50887"/>
    </source>
</evidence>
<dbReference type="OrthoDB" id="8526884at2"/>
<dbReference type="PANTHER" id="PTHR44757:SF2">
    <property type="entry name" value="BIOFILM ARCHITECTURE MAINTENANCE PROTEIN MBAA"/>
    <property type="match status" value="1"/>
</dbReference>
<evidence type="ECO:0000313" key="3">
    <source>
        <dbReference type="Proteomes" id="UP000294558"/>
    </source>
</evidence>
<dbReference type="SUPFAM" id="SSF55073">
    <property type="entry name" value="Nucleotide cyclase"/>
    <property type="match status" value="1"/>
</dbReference>
<feature type="domain" description="GGDEF" evidence="1">
    <location>
        <begin position="214"/>
        <end position="344"/>
    </location>
</feature>
<dbReference type="PANTHER" id="PTHR44757">
    <property type="entry name" value="DIGUANYLATE CYCLASE DGCP"/>
    <property type="match status" value="1"/>
</dbReference>
<dbReference type="EMBL" id="SOAU01000001">
    <property type="protein sequence ID" value="TDT16670.1"/>
    <property type="molecule type" value="Genomic_DNA"/>
</dbReference>
<dbReference type="InterPro" id="IPR029787">
    <property type="entry name" value="Nucleotide_cyclase"/>
</dbReference>
<dbReference type="InterPro" id="IPR000160">
    <property type="entry name" value="GGDEF_dom"/>
</dbReference>
<dbReference type="InterPro" id="IPR043128">
    <property type="entry name" value="Rev_trsase/Diguanyl_cyclase"/>
</dbReference>
<dbReference type="Proteomes" id="UP000294558">
    <property type="component" value="Unassembled WGS sequence"/>
</dbReference>
<dbReference type="RefSeq" id="WP_133869025.1">
    <property type="nucleotide sequence ID" value="NZ_SOAU01000001.1"/>
</dbReference>
<dbReference type="NCBIfam" id="TIGR00254">
    <property type="entry name" value="GGDEF"/>
    <property type="match status" value="1"/>
</dbReference>
<reference evidence="2 3" key="1">
    <citation type="submission" date="2019-03" db="EMBL/GenBank/DDBJ databases">
        <title>Sequencing the genomes of 1000 actinobacteria strains.</title>
        <authorList>
            <person name="Klenk H.-P."/>
        </authorList>
    </citation>
    <scope>NUCLEOTIDE SEQUENCE [LARGE SCALE GENOMIC DNA]</scope>
    <source>
        <strain evidence="2 3">DSM 18936</strain>
    </source>
</reference>
<keyword evidence="3" id="KW-1185">Reference proteome</keyword>
<proteinExistence type="predicted"/>
<dbReference type="SMART" id="SM00267">
    <property type="entry name" value="GGDEF"/>
    <property type="match status" value="1"/>
</dbReference>
<name>A0A4R7I0I4_9ACTN</name>
<dbReference type="CDD" id="cd01949">
    <property type="entry name" value="GGDEF"/>
    <property type="match status" value="1"/>
</dbReference>
<dbReference type="PROSITE" id="PS50887">
    <property type="entry name" value="GGDEF"/>
    <property type="match status" value="1"/>
</dbReference>
<evidence type="ECO:0000313" key="2">
    <source>
        <dbReference type="EMBL" id="TDT16670.1"/>
    </source>
</evidence>
<gene>
    <name evidence="2" type="ORF">BDK89_2263</name>
</gene>
<accession>A0A4R7I0I4</accession>
<organism evidence="2 3">
    <name type="scientific">Ilumatobacter fluminis</name>
    <dbReference type="NCBI Taxonomy" id="467091"/>
    <lineage>
        <taxon>Bacteria</taxon>
        <taxon>Bacillati</taxon>
        <taxon>Actinomycetota</taxon>
        <taxon>Acidimicrobiia</taxon>
        <taxon>Acidimicrobiales</taxon>
        <taxon>Ilumatobacteraceae</taxon>
        <taxon>Ilumatobacter</taxon>
    </lineage>
</organism>
<sequence length="344" mass="35976">MTTSSPASTSSFDVLAGSDSDPLLAAARATADAVDRDDYGVLVIVVRPNDDDVKVVSGGGTGVLRAAVSVAVAAGNDRVWRDAPHGDTAECPVSVLPEVITASADAAGVHVAHTGCVRRDGHLDAVAIFFESWRGVADIAERRRVLAELEHASLIAADQRQVAAERAAAAAPIVDVEPESDERTWDASDPRLDAVTGVLAADVFMEGFDDFEGDDATMIMLDLDHFQSVADEHGQDVSDAILRETADRLVRELSPTDVISRIGHDRFVVLLGDVARSDVMIVAKRLLAAVSTPLPSDGGPESVTATAALAYQDGLVDLEELYESAESAVVSGKRSGGGKLVLAA</sequence>
<dbReference type="InterPro" id="IPR052155">
    <property type="entry name" value="Biofilm_reg_signaling"/>
</dbReference>
<dbReference type="Pfam" id="PF00990">
    <property type="entry name" value="GGDEF"/>
    <property type="match status" value="1"/>
</dbReference>
<dbReference type="Gene3D" id="3.30.70.270">
    <property type="match status" value="1"/>
</dbReference>